<dbReference type="Gene3D" id="3.30.30.10">
    <property type="entry name" value="Knottin, scorpion toxin-like"/>
    <property type="match status" value="1"/>
</dbReference>
<dbReference type="EMBL" id="OZ075133">
    <property type="protein sequence ID" value="CAL4986057.1"/>
    <property type="molecule type" value="Genomic_DNA"/>
</dbReference>
<organism evidence="3 5">
    <name type="scientific">Urochloa decumbens</name>
    <dbReference type="NCBI Taxonomy" id="240449"/>
    <lineage>
        <taxon>Eukaryota</taxon>
        <taxon>Viridiplantae</taxon>
        <taxon>Streptophyta</taxon>
        <taxon>Embryophyta</taxon>
        <taxon>Tracheophyta</taxon>
        <taxon>Spermatophyta</taxon>
        <taxon>Magnoliopsida</taxon>
        <taxon>Liliopsida</taxon>
        <taxon>Poales</taxon>
        <taxon>Poaceae</taxon>
        <taxon>PACMAD clade</taxon>
        <taxon>Panicoideae</taxon>
        <taxon>Panicodae</taxon>
        <taxon>Paniceae</taxon>
        <taxon>Melinidinae</taxon>
        <taxon>Urochloa</taxon>
    </lineage>
</organism>
<dbReference type="SUPFAM" id="SSF57095">
    <property type="entry name" value="Scorpion toxin-like"/>
    <property type="match status" value="1"/>
</dbReference>
<evidence type="ECO:0000256" key="1">
    <source>
        <dbReference type="SAM" id="SignalP"/>
    </source>
</evidence>
<evidence type="ECO:0000313" key="3">
    <source>
        <dbReference type="EMBL" id="CAL4986057.1"/>
    </source>
</evidence>
<dbReference type="EMBL" id="OZ075132">
    <property type="protein sequence ID" value="CAL4982747.1"/>
    <property type="molecule type" value="Genomic_DNA"/>
</dbReference>
<gene>
    <name evidence="2" type="ORF">URODEC1_LOCUS56761</name>
    <name evidence="3" type="ORF">URODEC1_LOCUS58225</name>
    <name evidence="4" type="ORF">URODEC1_LOCUS58226</name>
</gene>
<evidence type="ECO:0000313" key="2">
    <source>
        <dbReference type="EMBL" id="CAL4982747.1"/>
    </source>
</evidence>
<keyword evidence="1" id="KW-0732">Signal</keyword>
<evidence type="ECO:0000313" key="5">
    <source>
        <dbReference type="Proteomes" id="UP001497457"/>
    </source>
</evidence>
<proteinExistence type="predicted"/>
<dbReference type="Proteomes" id="UP001497457">
    <property type="component" value="Chromosome 22rd"/>
</dbReference>
<feature type="chain" id="PRO_5044721547" evidence="1">
    <location>
        <begin position="25"/>
        <end position="81"/>
    </location>
</feature>
<sequence>MEPSRKNFSAILIILLVVMASSESAFIGVHAFYCENGHKSGTYSGSCWSLFNDGECNSVCKSESSDNSWGYCLLFDCVCCK</sequence>
<protein>
    <submittedName>
        <fullName evidence="3">Uncharacterized protein</fullName>
    </submittedName>
</protein>
<evidence type="ECO:0000313" key="4">
    <source>
        <dbReference type="EMBL" id="CAL4986058.1"/>
    </source>
</evidence>
<name>A0ABC9ASJ8_9POAL</name>
<keyword evidence="5" id="KW-1185">Reference proteome</keyword>
<feature type="signal peptide" evidence="1">
    <location>
        <begin position="1"/>
        <end position="24"/>
    </location>
</feature>
<dbReference type="InterPro" id="IPR036574">
    <property type="entry name" value="Scorpion_toxin-like_sf"/>
</dbReference>
<dbReference type="Proteomes" id="UP001497457">
    <property type="component" value="Chromosome 23rd"/>
</dbReference>
<dbReference type="AlphaFoldDB" id="A0ABC9ASJ8"/>
<reference evidence="3 5" key="1">
    <citation type="submission" date="2024-10" db="EMBL/GenBank/DDBJ databases">
        <authorList>
            <person name="Ryan C."/>
        </authorList>
    </citation>
    <scope>NUCLEOTIDE SEQUENCE [LARGE SCALE GENOMIC DNA]</scope>
</reference>
<dbReference type="EMBL" id="OZ075133">
    <property type="protein sequence ID" value="CAL4986058.1"/>
    <property type="molecule type" value="Genomic_DNA"/>
</dbReference>
<accession>A0ABC9ASJ8</accession>